<feature type="transmembrane region" description="Helical" evidence="1">
    <location>
        <begin position="30"/>
        <end position="56"/>
    </location>
</feature>
<protein>
    <recommendedName>
        <fullName evidence="4">Glycosyltransferase RgtA/B/C/D-like domain-containing protein</fullName>
    </recommendedName>
</protein>
<dbReference type="Proteomes" id="UP000320314">
    <property type="component" value="Unassembled WGS sequence"/>
</dbReference>
<evidence type="ECO:0000256" key="1">
    <source>
        <dbReference type="SAM" id="Phobius"/>
    </source>
</evidence>
<accession>A0A506UHJ6</accession>
<feature type="transmembrane region" description="Helical" evidence="1">
    <location>
        <begin position="126"/>
        <end position="151"/>
    </location>
</feature>
<keyword evidence="3" id="KW-1185">Reference proteome</keyword>
<proteinExistence type="predicted"/>
<evidence type="ECO:0008006" key="4">
    <source>
        <dbReference type="Google" id="ProtNLM"/>
    </source>
</evidence>
<keyword evidence="1" id="KW-1133">Transmembrane helix</keyword>
<feature type="transmembrane region" description="Helical" evidence="1">
    <location>
        <begin position="101"/>
        <end position="120"/>
    </location>
</feature>
<reference evidence="2 3" key="1">
    <citation type="submission" date="2019-06" db="EMBL/GenBank/DDBJ databases">
        <authorList>
            <person name="Li M."/>
        </authorList>
    </citation>
    <scope>NUCLEOTIDE SEQUENCE [LARGE SCALE GENOMIC DNA]</scope>
    <source>
        <strain evidence="2 3">BGMRC6574</strain>
    </source>
</reference>
<feature type="transmembrane region" description="Helical" evidence="1">
    <location>
        <begin position="311"/>
        <end position="331"/>
    </location>
</feature>
<dbReference type="RefSeq" id="WP_141165086.1">
    <property type="nucleotide sequence ID" value="NZ_VHLH01000001.1"/>
</dbReference>
<evidence type="ECO:0000313" key="3">
    <source>
        <dbReference type="Proteomes" id="UP000320314"/>
    </source>
</evidence>
<dbReference type="AlphaFoldDB" id="A0A506UHJ6"/>
<feature type="transmembrane region" description="Helical" evidence="1">
    <location>
        <begin position="418"/>
        <end position="439"/>
    </location>
</feature>
<sequence length="606" mass="65718">MTVSAGGASRLDRAASFVAGRLARRDEDRFWLGLTLAAGIVSCVVFLVAAFASHGIVEDDARMFLSWMGRWDDPGLLNGDLMADFWSSVSPWAFRAVYRAAWWLGIEPLVFARILPALLFPPTAWLAYRFVRAIGAEPIIGFAAAVTVLHFCVRHSVSPTPRIFWPLLFLSVLDGLARGRILQTGVAQFFLAATYPQVALTTSGVVGLSLFTPWRRPMFDFSRLRIAIVGFAALCTVAGVAPFILHSDAFGPTATLADAKDMPVFSATGRDNVLTPAGRVDVVCGDRAGLFSGARAGIVGSDCTGPADPKLIWLIGTVLLGPVVLFLRMFARMRDPSEEARPATSQTGRLASALPIYIVVSALVGGSIAAMVLFELHLPSRYTRPFLILPGLVTWPLAFEWLRDIAGPRIVRGTRSGRIAVFATGCAMLLFAFVFVSVVKPSLRAPRDPALIAAIRALPKDAVVGGFVGDLDFSPVLTKRSTLFSRELAIAYQLGYFRHLKARMNAVRDIVLTNDPVVLADRIRSLGLDRLLVHSQTLSKPQIPADFRGFFGKNLTERERRAGESGPSALSRYAAACEKGRYRDVLVLDAACLVDRSNGDRNAGTP</sequence>
<keyword evidence="1" id="KW-0812">Transmembrane</keyword>
<feature type="transmembrane region" description="Helical" evidence="1">
    <location>
        <begin position="224"/>
        <end position="245"/>
    </location>
</feature>
<dbReference type="EMBL" id="VHLH01000001">
    <property type="protein sequence ID" value="TPW32783.1"/>
    <property type="molecule type" value="Genomic_DNA"/>
</dbReference>
<feature type="transmembrane region" description="Helical" evidence="1">
    <location>
        <begin position="352"/>
        <end position="374"/>
    </location>
</feature>
<dbReference type="OrthoDB" id="9805728at2"/>
<feature type="transmembrane region" description="Helical" evidence="1">
    <location>
        <begin position="187"/>
        <end position="212"/>
    </location>
</feature>
<comment type="caution">
    <text evidence="2">The sequence shown here is derived from an EMBL/GenBank/DDBJ whole genome shotgun (WGS) entry which is preliminary data.</text>
</comment>
<name>A0A506UHJ6_9HYPH</name>
<gene>
    <name evidence="2" type="ORF">FJU11_00725</name>
</gene>
<feature type="transmembrane region" description="Helical" evidence="1">
    <location>
        <begin position="386"/>
        <end position="406"/>
    </location>
</feature>
<keyword evidence="1" id="KW-0472">Membrane</keyword>
<organism evidence="2 3">
    <name type="scientific">Pararhizobium mangrovi</name>
    <dbReference type="NCBI Taxonomy" id="2590452"/>
    <lineage>
        <taxon>Bacteria</taxon>
        <taxon>Pseudomonadati</taxon>
        <taxon>Pseudomonadota</taxon>
        <taxon>Alphaproteobacteria</taxon>
        <taxon>Hyphomicrobiales</taxon>
        <taxon>Rhizobiaceae</taxon>
        <taxon>Rhizobium/Agrobacterium group</taxon>
        <taxon>Pararhizobium</taxon>
    </lineage>
</organism>
<evidence type="ECO:0000313" key="2">
    <source>
        <dbReference type="EMBL" id="TPW32783.1"/>
    </source>
</evidence>